<protein>
    <submittedName>
        <fullName evidence="1">Transcriptional regulator, AraC family</fullName>
    </submittedName>
</protein>
<geneLocation type="plasmid" evidence="1 2">
    <name>pHsw1</name>
</geneLocation>
<evidence type="ECO:0000313" key="2">
    <source>
        <dbReference type="Proteomes" id="UP000019423"/>
    </source>
</evidence>
<dbReference type="eggNOG" id="COG2207">
    <property type="taxonomic scope" value="Bacteria"/>
</dbReference>
<dbReference type="Proteomes" id="UP000019423">
    <property type="component" value="Plasmid pHsw1"/>
</dbReference>
<gene>
    <name evidence="1" type="ORF">Hsw_PA0241</name>
</gene>
<reference evidence="1 2" key="1">
    <citation type="submission" date="2014-01" db="EMBL/GenBank/DDBJ databases">
        <title>Complete sequence of plasmid1 of ionizing-radiation resistance bacterium Hymenobacter swuensis DY53.</title>
        <authorList>
            <person name="Jung J.-H."/>
            <person name="Jeong S.-W."/>
            <person name="Joe M.-H."/>
            <person name="Cho y.-j."/>
            <person name="Kim M.-K."/>
            <person name="Lim S.-Y."/>
        </authorList>
    </citation>
    <scope>NUCLEOTIDE SEQUENCE [LARGE SCALE GENOMIC DNA]</scope>
    <source>
        <strain evidence="1 2">DY53</strain>
        <plasmid evidence="1 2">pHsw1</plasmid>
    </source>
</reference>
<evidence type="ECO:0000313" key="1">
    <source>
        <dbReference type="EMBL" id="AHJ95574.1"/>
    </source>
</evidence>
<proteinExistence type="predicted"/>
<sequence>MRHYGFFTYSANEALHVSEPEKELLLALFNTMKTELASRLDEFSQEVVIAQLELLFTYANRFYKRQFLTRKAGHSDLLQQLEETLADCF</sequence>
<keyword evidence="2" id="KW-1185">Reference proteome</keyword>
<dbReference type="AlphaFoldDB" id="W8ER07"/>
<organism evidence="1 2">
    <name type="scientific">Hymenobacter swuensis DY53</name>
    <dbReference type="NCBI Taxonomy" id="1227739"/>
    <lineage>
        <taxon>Bacteria</taxon>
        <taxon>Pseudomonadati</taxon>
        <taxon>Bacteroidota</taxon>
        <taxon>Cytophagia</taxon>
        <taxon>Cytophagales</taxon>
        <taxon>Hymenobacteraceae</taxon>
        <taxon>Hymenobacter</taxon>
    </lineage>
</organism>
<dbReference type="PATRIC" id="fig|1227739.3.peg.260"/>
<accession>W8ER07</accession>
<dbReference type="KEGG" id="hsw:Hsw_PA0241"/>
<dbReference type="HOGENOM" id="CLU_2450577_0_0_10"/>
<name>W8ER07_9BACT</name>
<keyword evidence="1" id="KW-0614">Plasmid</keyword>
<dbReference type="EMBL" id="CP007144">
    <property type="protein sequence ID" value="AHJ95574.1"/>
    <property type="molecule type" value="Genomic_DNA"/>
</dbReference>